<feature type="domain" description="UvrD-like helicase ATP-binding" evidence="7">
    <location>
        <begin position="1046"/>
        <end position="1391"/>
    </location>
</feature>
<dbReference type="PANTHER" id="PTHR21529">
    <property type="entry name" value="MAMMARY TURMOR VIRUS RECEPTOR HOMOLOG 1, 2 MTVR1, 2"/>
    <property type="match status" value="1"/>
</dbReference>
<comment type="caution">
    <text evidence="8">The sequence shown here is derived from an EMBL/GenBank/DDBJ whole genome shotgun (WGS) entry which is preliminary data.</text>
</comment>
<evidence type="ECO:0000256" key="6">
    <source>
        <dbReference type="SAM" id="MobiDB-lite"/>
    </source>
</evidence>
<dbReference type="InterPro" id="IPR041679">
    <property type="entry name" value="DNA2/NAM7-like_C"/>
</dbReference>
<dbReference type="FunFam" id="3.40.50.300:FF:000326">
    <property type="entry name" value="P-loop containing nucleoside triphosphate hydrolase"/>
    <property type="match status" value="1"/>
</dbReference>
<evidence type="ECO:0000256" key="4">
    <source>
        <dbReference type="ARBA" id="ARBA00022840"/>
    </source>
</evidence>
<accession>A0A2U1QMD8</accession>
<protein>
    <recommendedName>
        <fullName evidence="7">UvrD-like helicase ATP-binding domain-containing protein</fullName>
    </recommendedName>
</protein>
<dbReference type="InterPro" id="IPR027417">
    <property type="entry name" value="P-loop_NTPase"/>
</dbReference>
<keyword evidence="2 5" id="KW-0378">Hydrolase</keyword>
<keyword evidence="4 5" id="KW-0067">ATP-binding</keyword>
<dbReference type="InterPro" id="IPR047187">
    <property type="entry name" value="SF1_C_Upf1"/>
</dbReference>
<dbReference type="PANTHER" id="PTHR21529:SF4">
    <property type="entry name" value="TPR AND ANKYRIN REPEAT-CONTAINING PROTEIN 1"/>
    <property type="match status" value="1"/>
</dbReference>
<dbReference type="GO" id="GO:0005524">
    <property type="term" value="F:ATP binding"/>
    <property type="evidence" value="ECO:0007669"/>
    <property type="project" value="UniProtKB-UniRule"/>
</dbReference>
<dbReference type="Pfam" id="PF00580">
    <property type="entry name" value="UvrD-helicase"/>
    <property type="match status" value="1"/>
</dbReference>
<dbReference type="Pfam" id="PF20073">
    <property type="entry name" value="DUF6469"/>
    <property type="match status" value="1"/>
</dbReference>
<dbReference type="GO" id="GO:0016787">
    <property type="term" value="F:hydrolase activity"/>
    <property type="evidence" value="ECO:0007669"/>
    <property type="project" value="UniProtKB-UniRule"/>
</dbReference>
<evidence type="ECO:0000259" key="7">
    <source>
        <dbReference type="PROSITE" id="PS51198"/>
    </source>
</evidence>
<dbReference type="SUPFAM" id="SSF52540">
    <property type="entry name" value="P-loop containing nucleoside triphosphate hydrolases"/>
    <property type="match status" value="2"/>
</dbReference>
<sequence>MEKGSLGVAEFHEDEFTKLILSWSLDDIFNDHLYKNKVENIPLTFESEEHYFGYFVYPLLEETRAELASSMEIMDKAPFADILSFNKSKSGENMLYDVTIGCWKNQFSEHVDDYHTLLGDLLLLIDGKPDSVSDLKCVGRTWALSLVKSNEDTSTKFRIKASQPIEFQDGMFVVFLTNITNPKRIWNSLHMHRNLNIVKEVLYPKGEKKCGICSFGYDSMVSQKLDPHLLLKLNESQRTAVMAVLCKTECCHISSVAQISGPPGTGKTMTVSVLIVILLQMKHRTLTCGPTNVAIVELASRVVNLVRESFKTTTASADYFCSVGDLLLFGKGEILKVSLDIEEIYLEHRIKKLAECLGPVTGWKDCIISMIDLLENCVCTYYNFLENEFMKDKQLRNENEGKRTMLEIKSFIEFVQERFTSFAPPLRRCIVTFCTHVSRSFMGEYNFQNMISLLESLSSLEYLLFQRNLVSEELEDLFNSKPLQDYCVTSCISLLRTLQIFLEGLTLPCFSNKYAIKQFCFERASIIFCTISSSYKLHAVNMEPLNIVIIDEAAQLKEAESIIPLQLPGMKHAILIGDERQLHAMVKSNVCMESGFGRSLFGRLISLGHSVHLLSVQYRMHPSISFFPNLKFYQNQIVDAQNVLSKSYERRHLSGPMFGSYSFINVIGGREELDDDGRSRRNMVEVAVVIKIVKYLYRAWQDSKMKLSIGVISPYAAQVISIQEKLANKYEKLDGFSVKVRSIDGFQGGEEDIIILSTVRTNSHGSIGFISCPQRTNVALTRARHCLWILGNEKTLTSSESVWKELVFDARNRHCFFDADADECLKMIIIAAMKELDQLDDLVNGNSVLFKHAKWKVLFSDDFRRSFGKLMGIRLKKLVLNLLLKLSSGWRPKNRSVCFEKSSQILKQFKVGGFYVICTIDIIKEVKYVQVLKVWDILSLDKIPKLTKRLERIFSAYTDAFINRCTEKYLEGNLEVPMSWPTSQKIIRFRCLSECEDENEVSLNPGDARNHVENSRVSESLLLMKFYSLSLGVVSHLLSGKEGDLPMQVTDEQMDIILSGKSSFLIGRSGTGKTTVLTMKLFQNEQRFHIASEGCYEGECSQFRGTEVDDDNQDSKKSVLRQIFVTVSPKLCYAVKQYVSDLRRCANIRLLPPFVHLLLSCSHSRTDVFDSVSSNGNSSAKINLDDSDVNTSEFSDIPDTFINIPVKTYPLVITVRKFLMMLDGTLGNSFFERFLEAREGCLGNNLSSGSVSLQTLLRSRERKENVYRLFQAYEKMKSERGEFDLGDFVNDVRHRLNNGNFEGDQMDFVYIDEVQDLSVRQISLFKYICQNVEEGFIFAGDTAQTIARGIDFRFQDIRSLFYKEFLGTRTGKQEKGLVSDMIQLKQNFRTHAGVLDLAQSVIDLLYHYFSHSIDNLEPETSLVSGEAPVLLESGDDDNAIATIFGGGGSGVEIVGFGAEQVILVRDEHTKAEICEDVGRQALVLTIVECKGLEFEDVLLYKFFGTSPLKDQWRVLYEYMKRHNWIGEKLPQSFPTFSEERHSVLCSELKQLYVAITRTRQRLWICENKEELSKPMFDYWKLRGLVQMRKLDDSVARAMRVTSSPQEWLERGKKFFYENNFVTAILCFERAGDTMWVKLAKASDLRASADQIRQTNYEAFRGKIYMHTHGKIDAAAECFSLAGCFGEAAEAYAKEDQFSNCLSVCKEGKLFDKGLEYIKYWKESVNVQSKQIRDIEQEFLESCAFEYHGHDDHKSMMKFVQEFYSMESKRVFLTTVGCHLISLVEASGQFLEAAELARSLGDVIKEADLLEKVGHFKEAAVLLLWYVYCSSLWGNGNSGWPLKQFPQKKVLCEKAKLLAKRDSDVFCDFVCSELKVLCDHYNSLRELKNGLDVSQKNTGLRGEILLIRKILDKHIHLNISKYEWEDELPIDMNKHCEEKMFQNRVSIRTLVFYWNSWKENVFRIFESLGSFHKEELHVDFNLFYFGVRKHHLNGNMVYLLLNKDAAWVRKWGQKGLHMDGKLLTIDDRELMFAIRSYWQLELVSVGIEVLETLEALHKSKSNSSVFRQSTSLLHIFEVSKFLLGCQYLNLTNPFKKKLQYFLGISLTYFDLVFPLDWRKSVSKDLISLRETDLSVKLLDEIILHYVDMKGDFTYRTIGRVMMICLGSKTSVALYKHIINKLHWNPKWKSFVEKFKNYALREALILQPFADALMDTFTANWRLAGYISPESFLHLLDRNLFLNSCLCQTFYTTKSSFVGWFTYFHSLVTPTMVRPNQKLPPSLVKFYVQIVHKVLYNMEDTISWLQKSDIKHSYYLPILAMKLVMMLCLIFLEDSDGSQVLLNLLLNLLSGYRTAANLLPKLFLCNLLSVRKGQRLNLNAEVVAEAFFSIEDPLVIVCSEDGRPKIHVPCAIFVDLRNSREEVMNVLFQRKSTLCVGNPSKNDGCGTIAEVTCSNTLADANWNVNPVDEGELQMKRKALKEISEFINGRIGNFLRIIHGESPVVKDIKVYVDALATAVEDVNFSAGEDTTVVHGVFSELKVLLEPFDSSLQNLTEVAITDHFCDVLDWAQISGPKLEDFLKRYARRLDPKHWNRVVSESSSTTVKSGDIHFYAGKPKGGRNKGNKGAKKK</sequence>
<organism evidence="8 9">
    <name type="scientific">Artemisia annua</name>
    <name type="common">Sweet wormwood</name>
    <dbReference type="NCBI Taxonomy" id="35608"/>
    <lineage>
        <taxon>Eukaryota</taxon>
        <taxon>Viridiplantae</taxon>
        <taxon>Streptophyta</taxon>
        <taxon>Embryophyta</taxon>
        <taxon>Tracheophyta</taxon>
        <taxon>Spermatophyta</taxon>
        <taxon>Magnoliopsida</taxon>
        <taxon>eudicotyledons</taxon>
        <taxon>Gunneridae</taxon>
        <taxon>Pentapetalae</taxon>
        <taxon>asterids</taxon>
        <taxon>campanulids</taxon>
        <taxon>Asterales</taxon>
        <taxon>Asteraceae</taxon>
        <taxon>Asteroideae</taxon>
        <taxon>Anthemideae</taxon>
        <taxon>Artemisiinae</taxon>
        <taxon>Artemisia</taxon>
    </lineage>
</organism>
<keyword evidence="9" id="KW-1185">Reference proteome</keyword>
<evidence type="ECO:0000313" key="9">
    <source>
        <dbReference type="Proteomes" id="UP000245207"/>
    </source>
</evidence>
<dbReference type="InterPro" id="IPR039904">
    <property type="entry name" value="TRANK1"/>
</dbReference>
<feature type="region of interest" description="Disordered" evidence="6">
    <location>
        <begin position="2606"/>
        <end position="2628"/>
    </location>
</feature>
<dbReference type="STRING" id="35608.A0A2U1QMD8"/>
<dbReference type="InterPro" id="IPR014016">
    <property type="entry name" value="UvrD-like_ATP-bd"/>
</dbReference>
<dbReference type="CDD" id="cd18808">
    <property type="entry name" value="SF1_C_Upf1"/>
    <property type="match status" value="1"/>
</dbReference>
<dbReference type="InterPro" id="IPR041677">
    <property type="entry name" value="DNA2/NAM7_AAA_11"/>
</dbReference>
<dbReference type="Pfam" id="PF13086">
    <property type="entry name" value="AAA_11"/>
    <property type="match status" value="1"/>
</dbReference>
<feature type="compositionally biased region" description="Basic residues" evidence="6">
    <location>
        <begin position="2615"/>
        <end position="2628"/>
    </location>
</feature>
<evidence type="ECO:0000256" key="5">
    <source>
        <dbReference type="PROSITE-ProRule" id="PRU00560"/>
    </source>
</evidence>
<feature type="binding site" evidence="5">
    <location>
        <begin position="1067"/>
        <end position="1074"/>
    </location>
    <ligand>
        <name>ATP</name>
        <dbReference type="ChEBI" id="CHEBI:30616"/>
    </ligand>
</feature>
<name>A0A2U1QMD8_ARTAN</name>
<dbReference type="OrthoDB" id="3156807at2759"/>
<dbReference type="EMBL" id="PKPP01000032">
    <property type="protein sequence ID" value="PWA99166.1"/>
    <property type="molecule type" value="Genomic_DNA"/>
</dbReference>
<dbReference type="Proteomes" id="UP000245207">
    <property type="component" value="Unassembled WGS sequence"/>
</dbReference>
<dbReference type="InterPro" id="IPR045529">
    <property type="entry name" value="DUF6469"/>
</dbReference>
<evidence type="ECO:0000256" key="2">
    <source>
        <dbReference type="ARBA" id="ARBA00022801"/>
    </source>
</evidence>
<evidence type="ECO:0000256" key="3">
    <source>
        <dbReference type="ARBA" id="ARBA00022806"/>
    </source>
</evidence>
<dbReference type="PROSITE" id="PS51198">
    <property type="entry name" value="UVRD_HELICASE_ATP_BIND"/>
    <property type="match status" value="1"/>
</dbReference>
<evidence type="ECO:0000313" key="8">
    <source>
        <dbReference type="EMBL" id="PWA99166.1"/>
    </source>
</evidence>
<keyword evidence="1 5" id="KW-0547">Nucleotide-binding</keyword>
<gene>
    <name evidence="8" type="ORF">CTI12_AA010940</name>
</gene>
<dbReference type="Pfam" id="PF13087">
    <property type="entry name" value="AAA_12"/>
    <property type="match status" value="1"/>
</dbReference>
<proteinExistence type="predicted"/>
<reference evidence="8 9" key="1">
    <citation type="journal article" date="2018" name="Mol. Plant">
        <title>The genome of Artemisia annua provides insight into the evolution of Asteraceae family and artemisinin biosynthesis.</title>
        <authorList>
            <person name="Shen Q."/>
            <person name="Zhang L."/>
            <person name="Liao Z."/>
            <person name="Wang S."/>
            <person name="Yan T."/>
            <person name="Shi P."/>
            <person name="Liu M."/>
            <person name="Fu X."/>
            <person name="Pan Q."/>
            <person name="Wang Y."/>
            <person name="Lv Z."/>
            <person name="Lu X."/>
            <person name="Zhang F."/>
            <person name="Jiang W."/>
            <person name="Ma Y."/>
            <person name="Chen M."/>
            <person name="Hao X."/>
            <person name="Li L."/>
            <person name="Tang Y."/>
            <person name="Lv G."/>
            <person name="Zhou Y."/>
            <person name="Sun X."/>
            <person name="Brodelius P.E."/>
            <person name="Rose J.K.C."/>
            <person name="Tang K."/>
        </authorList>
    </citation>
    <scope>NUCLEOTIDE SEQUENCE [LARGE SCALE GENOMIC DNA]</scope>
    <source>
        <strain evidence="9">cv. Huhao1</strain>
        <tissue evidence="8">Leaf</tissue>
    </source>
</reference>
<dbReference type="Gene3D" id="3.40.50.300">
    <property type="entry name" value="P-loop containing nucleotide triphosphate hydrolases"/>
    <property type="match status" value="4"/>
</dbReference>
<dbReference type="GO" id="GO:0005694">
    <property type="term" value="C:chromosome"/>
    <property type="evidence" value="ECO:0007669"/>
    <property type="project" value="UniProtKB-ARBA"/>
</dbReference>
<keyword evidence="3 5" id="KW-0347">Helicase</keyword>
<evidence type="ECO:0000256" key="1">
    <source>
        <dbReference type="ARBA" id="ARBA00022741"/>
    </source>
</evidence>
<dbReference type="GO" id="GO:0004386">
    <property type="term" value="F:helicase activity"/>
    <property type="evidence" value="ECO:0007669"/>
    <property type="project" value="UniProtKB-UniRule"/>
</dbReference>